<dbReference type="EMBL" id="JBHUIV010000020">
    <property type="protein sequence ID" value="MFD2202838.1"/>
    <property type="molecule type" value="Genomic_DNA"/>
</dbReference>
<dbReference type="SUPFAM" id="SSF52540">
    <property type="entry name" value="P-loop containing nucleoside triphosphate hydrolases"/>
    <property type="match status" value="1"/>
</dbReference>
<protein>
    <submittedName>
        <fullName evidence="2">PD-(D/E)XK nuclease family protein</fullName>
    </submittedName>
</protein>
<keyword evidence="3" id="KW-1185">Reference proteome</keyword>
<comment type="caution">
    <text evidence="2">The sequence shown here is derived from an EMBL/GenBank/DDBJ whole genome shotgun (WGS) entry which is preliminary data.</text>
</comment>
<evidence type="ECO:0000313" key="3">
    <source>
        <dbReference type="Proteomes" id="UP001597414"/>
    </source>
</evidence>
<feature type="domain" description="PD-(D/E)XK endonuclease-like" evidence="1">
    <location>
        <begin position="655"/>
        <end position="950"/>
    </location>
</feature>
<dbReference type="RefSeq" id="WP_380804350.1">
    <property type="nucleotide sequence ID" value="NZ_JBHUIV010000020.1"/>
</dbReference>
<reference evidence="3" key="1">
    <citation type="journal article" date="2019" name="Int. J. Syst. Evol. Microbiol.">
        <title>The Global Catalogue of Microorganisms (GCM) 10K type strain sequencing project: providing services to taxonomists for standard genome sequencing and annotation.</title>
        <authorList>
            <consortium name="The Broad Institute Genomics Platform"/>
            <consortium name="The Broad Institute Genome Sequencing Center for Infectious Disease"/>
            <person name="Wu L."/>
            <person name="Ma J."/>
        </authorList>
    </citation>
    <scope>NUCLEOTIDE SEQUENCE [LARGE SCALE GENOMIC DNA]</scope>
    <source>
        <strain evidence="3">KCTC 19812</strain>
    </source>
</reference>
<evidence type="ECO:0000259" key="1">
    <source>
        <dbReference type="Pfam" id="PF12705"/>
    </source>
</evidence>
<dbReference type="SUPFAM" id="SSF52980">
    <property type="entry name" value="Restriction endonuclease-like"/>
    <property type="match status" value="1"/>
</dbReference>
<dbReference type="Proteomes" id="UP001597414">
    <property type="component" value="Unassembled WGS sequence"/>
</dbReference>
<dbReference type="Pfam" id="PF12705">
    <property type="entry name" value="PDDEXK_1"/>
    <property type="match status" value="1"/>
</dbReference>
<proteinExistence type="predicted"/>
<organism evidence="2 3">
    <name type="scientific">Shivajiella indica</name>
    <dbReference type="NCBI Taxonomy" id="872115"/>
    <lineage>
        <taxon>Bacteria</taxon>
        <taxon>Pseudomonadati</taxon>
        <taxon>Bacteroidota</taxon>
        <taxon>Cytophagia</taxon>
        <taxon>Cytophagales</taxon>
        <taxon>Cyclobacteriaceae</taxon>
        <taxon>Shivajiella</taxon>
    </lineage>
</organism>
<dbReference type="InterPro" id="IPR011604">
    <property type="entry name" value="PDDEXK-like_dom_sf"/>
</dbReference>
<dbReference type="InterPro" id="IPR027417">
    <property type="entry name" value="P-loop_NTPase"/>
</dbReference>
<evidence type="ECO:0000313" key="2">
    <source>
        <dbReference type="EMBL" id="MFD2202838.1"/>
    </source>
</evidence>
<gene>
    <name evidence="2" type="ORF">ACFSKV_14770</name>
</gene>
<name>A0ABW5BAA6_9BACT</name>
<dbReference type="Gene3D" id="3.90.320.10">
    <property type="match status" value="1"/>
</dbReference>
<accession>A0ABW5BAA6</accession>
<sequence>MHSFLRNTAAQILREFPDLQKLTIVLPNRRAGLFFTKHLGELIENPTWMPEVMSIEDVFYKHAGQRPADDLSLIFELYNVYRLLQPEPENFDRFYFWGEMILKDFNDVDQFMADASKLYHHLSEIKDLESDLGYLSESQIALIREFWRSFQNQDRGHQEKFLKFWQLLQPLYVGFKSALQVSDMAYSGMLYRQVAESLDQIRQPEKQFIFIGFNAFTATEEKLIKHYITKFGARIFWDIDAYYLEDKNQEAGLFFREYSQDKVFGPTFPDELPQQIQGKESKIQVYATPLKSNQANLVGAILENVNQGENWEETVLILPDEQMLFPILHALPPQIDKVNVTMGYPVKNAPVYSFLEAVLEMQRYVKMEEGKVVIYHLPVKNLLASIYLKSVDKVFVQKLLAEIQEHNMIYIPQDKLHAGGKFFELVFQQLTSDRLFPYLSALIEELAERLDEEPLQRSYLFQCFKQLNRLREVFEKQNQIAVDREFFIRLFRQVFREVKLPFEGEPLEGLQIMGVLESRNLDFRRVVICNMNEDSFPPGGGLNSMIPFNIRRAFGLPVQEQNDAIYAYTFYRLLHSAEEVHMIYTTSSDQGKSGEKSRYIQQMMVEMGISKKEEVVFVPIDLKSHGEITVEKEPEVMKLLDRYVIQPDGSSQTAFSPSALSMFLDCRLKFYLRYLAGIEEKEEVKEEIDASVFGNIAHYSMEFLYQGFQARKNRDWLDKHDFEDLRKNWVSPAIEKGVRKFYHLEEDADTKISGQMAIVRDVLKKYIVRLLEIDEEAAPFRILSMEQAHKAKFQILTSQGEVRVGLRGYIDRVDEQNGTIRLIDYKSGGDKKTFPHLESLFDRENKQRNKAVMQTMYYGLLYQSMHPENTLPLKPALFNFKEIFQEDFNPYLLEKSGKSLAIEVNDYRDYQDGYEKGLKSMLEEMFDPDVPFDQTSDLEKCKYCAYKEICGR</sequence>
<dbReference type="InterPro" id="IPR038726">
    <property type="entry name" value="PDDEXK_AddAB-type"/>
</dbReference>
<dbReference type="InterPro" id="IPR011335">
    <property type="entry name" value="Restrct_endonuc-II-like"/>
</dbReference>